<keyword evidence="1" id="KW-1133">Transmembrane helix</keyword>
<keyword evidence="1" id="KW-0812">Transmembrane</keyword>
<proteinExistence type="predicted"/>
<keyword evidence="3" id="KW-1185">Reference proteome</keyword>
<evidence type="ECO:0000256" key="1">
    <source>
        <dbReference type="SAM" id="Phobius"/>
    </source>
</evidence>
<keyword evidence="1" id="KW-0472">Membrane</keyword>
<reference evidence="2 3" key="1">
    <citation type="submission" date="2019-08" db="EMBL/GenBank/DDBJ databases">
        <title>The genome of the soybean aphid Biotype 1, its phylome, world population structure and adaptation to the North American continent.</title>
        <authorList>
            <person name="Giordano R."/>
            <person name="Donthu R.K."/>
            <person name="Hernandez A.G."/>
            <person name="Wright C.L."/>
            <person name="Zimin A.V."/>
        </authorList>
    </citation>
    <scope>NUCLEOTIDE SEQUENCE [LARGE SCALE GENOMIC DNA]</scope>
    <source>
        <tissue evidence="2">Whole aphids</tissue>
    </source>
</reference>
<dbReference type="Proteomes" id="UP000475862">
    <property type="component" value="Unassembled WGS sequence"/>
</dbReference>
<comment type="caution">
    <text evidence="2">The sequence shown here is derived from an EMBL/GenBank/DDBJ whole genome shotgun (WGS) entry which is preliminary data.</text>
</comment>
<gene>
    <name evidence="2" type="ORF">AGLY_014876</name>
</gene>
<sequence>MKAGQLIRINKKNQPPRLPQQYIIGLLKSYLINECTGHRCMNHTLNKKKLPENINLNYKSYYAFMYHVQILNNYMRRRTMIQVGSPPCQLMMKYVLKSHIVRGGIFFRATKCTQTAIKRRHFNGVLSALHFCNKIKLYYYNNAIYQISLYNTNPYLKLSVLTSCDCLTIAGNLLSTGLYTGATTLGATGTGAMIGAGVTALTVGNLGNQLGILGSNPGNLGILGSTIVVLGSIRYGIRSCNLGNLDILGSILVDLGMWLYFIIQLIFINKMRAKSDHDESRMQLMSHKLATPDL</sequence>
<accession>A0A6G0T2G4</accession>
<protein>
    <submittedName>
        <fullName evidence="2">Uncharacterized protein</fullName>
    </submittedName>
</protein>
<feature type="transmembrane region" description="Helical" evidence="1">
    <location>
        <begin position="247"/>
        <end position="268"/>
    </location>
</feature>
<evidence type="ECO:0000313" key="3">
    <source>
        <dbReference type="Proteomes" id="UP000475862"/>
    </source>
</evidence>
<name>A0A6G0T2G4_APHGL</name>
<dbReference type="EMBL" id="VYZN01000065">
    <property type="protein sequence ID" value="KAE9524826.1"/>
    <property type="molecule type" value="Genomic_DNA"/>
</dbReference>
<dbReference type="AlphaFoldDB" id="A0A6G0T2G4"/>
<organism evidence="2 3">
    <name type="scientific">Aphis glycines</name>
    <name type="common">Soybean aphid</name>
    <dbReference type="NCBI Taxonomy" id="307491"/>
    <lineage>
        <taxon>Eukaryota</taxon>
        <taxon>Metazoa</taxon>
        <taxon>Ecdysozoa</taxon>
        <taxon>Arthropoda</taxon>
        <taxon>Hexapoda</taxon>
        <taxon>Insecta</taxon>
        <taxon>Pterygota</taxon>
        <taxon>Neoptera</taxon>
        <taxon>Paraneoptera</taxon>
        <taxon>Hemiptera</taxon>
        <taxon>Sternorrhyncha</taxon>
        <taxon>Aphidomorpha</taxon>
        <taxon>Aphidoidea</taxon>
        <taxon>Aphididae</taxon>
        <taxon>Aphidini</taxon>
        <taxon>Aphis</taxon>
        <taxon>Aphis</taxon>
    </lineage>
</organism>
<evidence type="ECO:0000313" key="2">
    <source>
        <dbReference type="EMBL" id="KAE9524826.1"/>
    </source>
</evidence>